<proteinExistence type="predicted"/>
<dbReference type="InterPro" id="IPR014729">
    <property type="entry name" value="Rossmann-like_a/b/a_fold"/>
</dbReference>
<keyword evidence="1" id="KW-0436">Ligase</keyword>
<keyword evidence="2" id="KW-0547">Nucleotide-binding</keyword>
<evidence type="ECO:0000256" key="4">
    <source>
        <dbReference type="ARBA" id="ARBA00023146"/>
    </source>
</evidence>
<dbReference type="GO" id="GO:0005524">
    <property type="term" value="F:ATP binding"/>
    <property type="evidence" value="ECO:0007669"/>
    <property type="project" value="UniProtKB-KW"/>
</dbReference>
<comment type="caution">
    <text evidence="6">The sequence shown here is derived from an EMBL/GenBank/DDBJ whole genome shotgun (WGS) entry which is preliminary data.</text>
</comment>
<dbReference type="InterPro" id="IPR020058">
    <property type="entry name" value="Glu/Gln-tRNA-synth_Ib_cat-dom"/>
</dbReference>
<dbReference type="GO" id="GO:0005739">
    <property type="term" value="C:mitochondrion"/>
    <property type="evidence" value="ECO:0007669"/>
    <property type="project" value="TreeGrafter"/>
</dbReference>
<keyword evidence="3" id="KW-0067">ATP-binding</keyword>
<dbReference type="PROSITE" id="PS00178">
    <property type="entry name" value="AA_TRNA_LIGASE_I"/>
    <property type="match status" value="1"/>
</dbReference>
<dbReference type="PANTHER" id="PTHR43311">
    <property type="entry name" value="GLUTAMATE--TRNA LIGASE"/>
    <property type="match status" value="1"/>
</dbReference>
<evidence type="ECO:0000256" key="1">
    <source>
        <dbReference type="ARBA" id="ARBA00022598"/>
    </source>
</evidence>
<accession>X1FN64</accession>
<evidence type="ECO:0000256" key="3">
    <source>
        <dbReference type="ARBA" id="ARBA00022840"/>
    </source>
</evidence>
<name>X1FN64_9ZZZZ</name>
<reference evidence="6" key="1">
    <citation type="journal article" date="2014" name="Front. Microbiol.">
        <title>High frequency of phylogenetically diverse reductive dehalogenase-homologous genes in deep subseafloor sedimentary metagenomes.</title>
        <authorList>
            <person name="Kawai M."/>
            <person name="Futagami T."/>
            <person name="Toyoda A."/>
            <person name="Takaki Y."/>
            <person name="Nishi S."/>
            <person name="Hori S."/>
            <person name="Arai W."/>
            <person name="Tsubouchi T."/>
            <person name="Morono Y."/>
            <person name="Uchiyama I."/>
            <person name="Ito T."/>
            <person name="Fujiyama A."/>
            <person name="Inagaki F."/>
            <person name="Takami H."/>
        </authorList>
    </citation>
    <scope>NUCLEOTIDE SEQUENCE</scope>
    <source>
        <strain evidence="6">Expedition CK06-06</strain>
    </source>
</reference>
<dbReference type="PANTHER" id="PTHR43311:SF2">
    <property type="entry name" value="GLUTAMATE--TRNA LIGASE, MITOCHONDRIAL-RELATED"/>
    <property type="match status" value="1"/>
</dbReference>
<feature type="non-terminal residue" evidence="6">
    <location>
        <position position="75"/>
    </location>
</feature>
<dbReference type="EMBL" id="BARU01000562">
    <property type="protein sequence ID" value="GAH22213.1"/>
    <property type="molecule type" value="Genomic_DNA"/>
</dbReference>
<dbReference type="GO" id="GO:0004818">
    <property type="term" value="F:glutamate-tRNA ligase activity"/>
    <property type="evidence" value="ECO:0007669"/>
    <property type="project" value="TreeGrafter"/>
</dbReference>
<dbReference type="PRINTS" id="PR00987">
    <property type="entry name" value="TRNASYNTHGLU"/>
</dbReference>
<sequence>MAKLINKNVRVRFAPSPTGRLHIGGARTALFNWLFARQSGGKFILRIEDTDIVRSTKDFSQSVIKDLKWLGLDWD</sequence>
<evidence type="ECO:0000256" key="2">
    <source>
        <dbReference type="ARBA" id="ARBA00022741"/>
    </source>
</evidence>
<dbReference type="InterPro" id="IPR001412">
    <property type="entry name" value="aa-tRNA-synth_I_CS"/>
</dbReference>
<dbReference type="Pfam" id="PF00749">
    <property type="entry name" value="tRNA-synt_1c"/>
    <property type="match status" value="1"/>
</dbReference>
<gene>
    <name evidence="6" type="ORF">S03H2_01817</name>
</gene>
<evidence type="ECO:0000313" key="6">
    <source>
        <dbReference type="EMBL" id="GAH22213.1"/>
    </source>
</evidence>
<dbReference type="GO" id="GO:0006424">
    <property type="term" value="P:glutamyl-tRNA aminoacylation"/>
    <property type="evidence" value="ECO:0007669"/>
    <property type="project" value="TreeGrafter"/>
</dbReference>
<dbReference type="InterPro" id="IPR049940">
    <property type="entry name" value="GluQ/Sye"/>
</dbReference>
<evidence type="ECO:0000259" key="5">
    <source>
        <dbReference type="Pfam" id="PF00749"/>
    </source>
</evidence>
<protein>
    <recommendedName>
        <fullName evidence="5">Glutamyl/glutaminyl-tRNA synthetase class Ib catalytic domain-containing protein</fullName>
    </recommendedName>
</protein>
<organism evidence="6">
    <name type="scientific">marine sediment metagenome</name>
    <dbReference type="NCBI Taxonomy" id="412755"/>
    <lineage>
        <taxon>unclassified sequences</taxon>
        <taxon>metagenomes</taxon>
        <taxon>ecological metagenomes</taxon>
    </lineage>
</organism>
<keyword evidence="4" id="KW-0030">Aminoacyl-tRNA synthetase</keyword>
<feature type="domain" description="Glutamyl/glutaminyl-tRNA synthetase class Ib catalytic" evidence="5">
    <location>
        <begin position="8"/>
        <end position="75"/>
    </location>
</feature>
<dbReference type="AlphaFoldDB" id="X1FN64"/>
<dbReference type="InterPro" id="IPR000924">
    <property type="entry name" value="Glu/Gln-tRNA-synth"/>
</dbReference>
<dbReference type="SUPFAM" id="SSF52374">
    <property type="entry name" value="Nucleotidylyl transferase"/>
    <property type="match status" value="1"/>
</dbReference>
<dbReference type="Gene3D" id="3.40.50.620">
    <property type="entry name" value="HUPs"/>
    <property type="match status" value="1"/>
</dbReference>